<dbReference type="EMBL" id="BK015058">
    <property type="protein sequence ID" value="DAD89312.1"/>
    <property type="molecule type" value="Genomic_DNA"/>
</dbReference>
<protein>
    <submittedName>
        <fullName evidence="1">Uncharacterized protein</fullName>
    </submittedName>
</protein>
<proteinExistence type="predicted"/>
<evidence type="ECO:0000313" key="1">
    <source>
        <dbReference type="EMBL" id="DAD89312.1"/>
    </source>
</evidence>
<reference evidence="1" key="1">
    <citation type="journal article" date="2021" name="Proc. Natl. Acad. Sci. U.S.A.">
        <title>A Catalog of Tens of Thousands of Viruses from Human Metagenomes Reveals Hidden Associations with Chronic Diseases.</title>
        <authorList>
            <person name="Tisza M.J."/>
            <person name="Buck C.B."/>
        </authorList>
    </citation>
    <scope>NUCLEOTIDE SEQUENCE</scope>
    <source>
        <strain evidence="1">Ct7Ux15</strain>
    </source>
</reference>
<accession>A0A8S5N4C2</accession>
<sequence>MNMKRTSNKFQRAYMVAKARVQEVESQQEAIEKKFIADKGIVNPDGSVPEFLYCMEDDAAFEKANDECAALIVSAGLEEELNAARSALKAAEDRLIAYGLSLAPAGVRATLEKAVQRNATTRAKVLDLAFRLDVSTVSA</sequence>
<name>A0A8S5N4C2_9CAUD</name>
<organism evidence="1">
    <name type="scientific">Caudovirales sp. ct7Ux15</name>
    <dbReference type="NCBI Taxonomy" id="2826767"/>
    <lineage>
        <taxon>Viruses</taxon>
        <taxon>Duplodnaviria</taxon>
        <taxon>Heunggongvirae</taxon>
        <taxon>Uroviricota</taxon>
        <taxon>Caudoviricetes</taxon>
    </lineage>
</organism>